<accession>A0A6A5YW74</accession>
<evidence type="ECO:0000313" key="2">
    <source>
        <dbReference type="EMBL" id="KAF2111330.1"/>
    </source>
</evidence>
<keyword evidence="3" id="KW-1185">Reference proteome</keyword>
<sequence>MEGPRKRHSPLEDVEYIHLDSIAAESEADKPCLESSADLDQTNINSSSESKRPRNLFYSVLRSLKLQLFFQLTRWRASTERPKVALYRNRFVAALHCLLHVPPLVGAITLIVFNISGFMIGYTPKATPMLQFAAKLHEVLMQASATSVLVSYIRARVYADHVPFGILFAPLHASSLSYLWSMDYWSSVVGPVWKQPAQTVSLLLIFAAVLITALSGPSSAIAMIPRPVISRTQYSARTEFQFPTSEASVYRPTSPLGLFPTKVGSNWNYDIYGDYLSALKSGLLPPPSDKLEWNFFLVSPFSQRQLTVSIEDESKMYPVAVAVIPSVIMENTLVYHYNWDILEPNKWHNFTYAGAIRLSAKAYSPHVSVRCAYHSFSDPPNNSTLINIPQNNGMGTINLFSFGEWASSATSYWIGESPKQLHSLIAVIPIHIPEDRPPSLYQLSDRTWADGNLTDLKVAACSIDAQWMPAQHEFGFASGVSVLKSQPIYATEGASHIKIDPYWAKGLEDSVMYLGGWEWFNWMIYLPLNSTIIEYLKSGIAPVPLEFALAAIFAHGLSNATYLGDPIECNSTVDTSTGPGSLYNTTDEADKCREFQLDKHYVPHEICPIDFKVTQNDCDSIHTVIREAGFGYDITGTPVILALTVLGLYCVFVLGHLIDVLLRGRTSNALDSPAELVTLALQSRYPEHLGHTSVGIETMATLREPVGIRVNEEERLELVFKNDAGQEGRELRKVEPNKAY</sequence>
<feature type="transmembrane region" description="Helical" evidence="1">
    <location>
        <begin position="639"/>
        <end position="658"/>
    </location>
</feature>
<dbReference type="EMBL" id="ML977334">
    <property type="protein sequence ID" value="KAF2111330.1"/>
    <property type="molecule type" value="Genomic_DNA"/>
</dbReference>
<keyword evidence="1" id="KW-0472">Membrane</keyword>
<dbReference type="Proteomes" id="UP000799770">
    <property type="component" value="Unassembled WGS sequence"/>
</dbReference>
<protein>
    <submittedName>
        <fullName evidence="2">Uncharacterized protein</fullName>
    </submittedName>
</protein>
<feature type="transmembrane region" description="Helical" evidence="1">
    <location>
        <begin position="200"/>
        <end position="224"/>
    </location>
</feature>
<dbReference type="OrthoDB" id="5342924at2759"/>
<gene>
    <name evidence="2" type="ORF">BDV96DRAFT_649895</name>
</gene>
<evidence type="ECO:0000256" key="1">
    <source>
        <dbReference type="SAM" id="Phobius"/>
    </source>
</evidence>
<proteinExistence type="predicted"/>
<feature type="transmembrane region" description="Helical" evidence="1">
    <location>
        <begin position="162"/>
        <end position="180"/>
    </location>
</feature>
<keyword evidence="1" id="KW-1133">Transmembrane helix</keyword>
<reference evidence="2" key="1">
    <citation type="journal article" date="2020" name="Stud. Mycol.">
        <title>101 Dothideomycetes genomes: a test case for predicting lifestyles and emergence of pathogens.</title>
        <authorList>
            <person name="Haridas S."/>
            <person name="Albert R."/>
            <person name="Binder M."/>
            <person name="Bloem J."/>
            <person name="Labutti K."/>
            <person name="Salamov A."/>
            <person name="Andreopoulos B."/>
            <person name="Baker S."/>
            <person name="Barry K."/>
            <person name="Bills G."/>
            <person name="Bluhm B."/>
            <person name="Cannon C."/>
            <person name="Castanera R."/>
            <person name="Culley D."/>
            <person name="Daum C."/>
            <person name="Ezra D."/>
            <person name="Gonzalez J."/>
            <person name="Henrissat B."/>
            <person name="Kuo A."/>
            <person name="Liang C."/>
            <person name="Lipzen A."/>
            <person name="Lutzoni F."/>
            <person name="Magnuson J."/>
            <person name="Mondo S."/>
            <person name="Nolan M."/>
            <person name="Ohm R."/>
            <person name="Pangilinan J."/>
            <person name="Park H.-J."/>
            <person name="Ramirez L."/>
            <person name="Alfaro M."/>
            <person name="Sun H."/>
            <person name="Tritt A."/>
            <person name="Yoshinaga Y."/>
            <person name="Zwiers L.-H."/>
            <person name="Turgeon B."/>
            <person name="Goodwin S."/>
            <person name="Spatafora J."/>
            <person name="Crous P."/>
            <person name="Grigoriev I."/>
        </authorList>
    </citation>
    <scope>NUCLEOTIDE SEQUENCE</scope>
    <source>
        <strain evidence="2">CBS 627.86</strain>
    </source>
</reference>
<dbReference type="AlphaFoldDB" id="A0A6A5YW74"/>
<name>A0A6A5YW74_9PLEO</name>
<organism evidence="2 3">
    <name type="scientific">Lophiotrema nucula</name>
    <dbReference type="NCBI Taxonomy" id="690887"/>
    <lineage>
        <taxon>Eukaryota</taxon>
        <taxon>Fungi</taxon>
        <taxon>Dikarya</taxon>
        <taxon>Ascomycota</taxon>
        <taxon>Pezizomycotina</taxon>
        <taxon>Dothideomycetes</taxon>
        <taxon>Pleosporomycetidae</taxon>
        <taxon>Pleosporales</taxon>
        <taxon>Lophiotremataceae</taxon>
        <taxon>Lophiotrema</taxon>
    </lineage>
</organism>
<keyword evidence="1" id="KW-0812">Transmembrane</keyword>
<feature type="transmembrane region" description="Helical" evidence="1">
    <location>
        <begin position="91"/>
        <end position="119"/>
    </location>
</feature>
<evidence type="ECO:0000313" key="3">
    <source>
        <dbReference type="Proteomes" id="UP000799770"/>
    </source>
</evidence>